<dbReference type="PANTHER" id="PTHR32089:SF119">
    <property type="entry name" value="METHYL-ACCEPTING CHEMOTAXIS PROTEIN CTPL"/>
    <property type="match status" value="1"/>
</dbReference>
<evidence type="ECO:0000256" key="3">
    <source>
        <dbReference type="ARBA" id="ARBA00022989"/>
    </source>
</evidence>
<evidence type="ECO:0000259" key="9">
    <source>
        <dbReference type="PROSITE" id="PS50111"/>
    </source>
</evidence>
<dbReference type="InterPro" id="IPR029095">
    <property type="entry name" value="NarX-like_N"/>
</dbReference>
<comment type="similarity">
    <text evidence="6">Belongs to the methyl-accepting chemotaxis (MCP) protein family.</text>
</comment>
<dbReference type="Pfam" id="PF00015">
    <property type="entry name" value="MCPsignal"/>
    <property type="match status" value="1"/>
</dbReference>
<evidence type="ECO:0000313" key="11">
    <source>
        <dbReference type="EMBL" id="GAA3722120.1"/>
    </source>
</evidence>
<dbReference type="SMART" id="SM00304">
    <property type="entry name" value="HAMP"/>
    <property type="match status" value="1"/>
</dbReference>
<dbReference type="CDD" id="cd06225">
    <property type="entry name" value="HAMP"/>
    <property type="match status" value="1"/>
</dbReference>
<proteinExistence type="inferred from homology"/>
<organism evidence="11 12">
    <name type="scientific">Oceanisphaera sediminis</name>
    <dbReference type="NCBI Taxonomy" id="981381"/>
    <lineage>
        <taxon>Bacteria</taxon>
        <taxon>Pseudomonadati</taxon>
        <taxon>Pseudomonadota</taxon>
        <taxon>Gammaproteobacteria</taxon>
        <taxon>Aeromonadales</taxon>
        <taxon>Aeromonadaceae</taxon>
        <taxon>Oceanisphaera</taxon>
    </lineage>
</organism>
<evidence type="ECO:0000256" key="4">
    <source>
        <dbReference type="ARBA" id="ARBA00023136"/>
    </source>
</evidence>
<dbReference type="Pfam" id="PF13675">
    <property type="entry name" value="PilJ"/>
    <property type="match status" value="1"/>
</dbReference>
<gene>
    <name evidence="11" type="primary">mcpN</name>
    <name evidence="11" type="ORF">GCM10022421_33450</name>
</gene>
<dbReference type="SMART" id="SM00283">
    <property type="entry name" value="MA"/>
    <property type="match status" value="1"/>
</dbReference>
<comment type="caution">
    <text evidence="11">The sequence shown here is derived from an EMBL/GenBank/DDBJ whole genome shotgun (WGS) entry which is preliminary data.</text>
</comment>
<evidence type="ECO:0000256" key="2">
    <source>
        <dbReference type="ARBA" id="ARBA00022692"/>
    </source>
</evidence>
<dbReference type="InterPro" id="IPR004089">
    <property type="entry name" value="MCPsignal_dom"/>
</dbReference>
<keyword evidence="12" id="KW-1185">Reference proteome</keyword>
<evidence type="ECO:0000313" key="12">
    <source>
        <dbReference type="Proteomes" id="UP001501479"/>
    </source>
</evidence>
<dbReference type="Gene3D" id="1.10.287.950">
    <property type="entry name" value="Methyl-accepting chemotaxis protein"/>
    <property type="match status" value="1"/>
</dbReference>
<evidence type="ECO:0000256" key="6">
    <source>
        <dbReference type="ARBA" id="ARBA00029447"/>
    </source>
</evidence>
<name>A0ABP7EPQ6_9GAMM</name>
<sequence>MKGSMAKTMDNILRAVGCKTINRQFMLSYALIFLLAVAAAVSLYMSMAINPETINAAGRQRMLSQRMAKEAMLVAAKVEQQEVLKKTINLFEQSHLRIVQGDAAAGMNALDDPAIISQMQRVEALWQQYKALILRHVEQNSDATLLAIQQQSPVILGEMNKAVVMMTEKANHTIRTQLLIALGCILLILVLVVLGRVFGLRMLMDNILRLQNRMAEVGKGDFSHRFEVIHTDNEVGRMFSSYNSMLDHISDVLQTVQRVAKNTENHIDNVVKATEDAEQGVIRQYDDIGLVATAMTEMAAAVKEVSSNTSEAEKAATDTGEQARKGGIVVGQTESHALQMLENLKQTAQLITALKEETLSVGSVTSVIDDIAEQTNLLALNAAIEAARAGDQGRGFAVVADEVRTLAQRTQQSTQQIQKIIQQLQLKAEEAVGSMTQNNDLAQKSCELAVAAAEAIEHIIASVETISSMNIMISTATNQQSGVAIDIDQRIVNISDVAGNTREDANRVVAAIGEIRNEIRELNQLTHRFQLSNAVR</sequence>
<evidence type="ECO:0000256" key="7">
    <source>
        <dbReference type="PROSITE-ProRule" id="PRU00284"/>
    </source>
</evidence>
<dbReference type="EMBL" id="BAABDS010000051">
    <property type="protein sequence ID" value="GAA3722120.1"/>
    <property type="molecule type" value="Genomic_DNA"/>
</dbReference>
<dbReference type="SUPFAM" id="SSF58104">
    <property type="entry name" value="Methyl-accepting chemotaxis protein (MCP) signaling domain"/>
    <property type="match status" value="1"/>
</dbReference>
<dbReference type="PROSITE" id="PS50111">
    <property type="entry name" value="CHEMOTAXIS_TRANSDUC_2"/>
    <property type="match status" value="1"/>
</dbReference>
<feature type="domain" description="HAMP" evidence="10">
    <location>
        <begin position="201"/>
        <end position="254"/>
    </location>
</feature>
<dbReference type="PROSITE" id="PS50885">
    <property type="entry name" value="HAMP"/>
    <property type="match status" value="1"/>
</dbReference>
<keyword evidence="2 8" id="KW-0812">Transmembrane</keyword>
<evidence type="ECO:0000256" key="1">
    <source>
        <dbReference type="ARBA" id="ARBA00004141"/>
    </source>
</evidence>
<evidence type="ECO:0000256" key="8">
    <source>
        <dbReference type="SAM" id="Phobius"/>
    </source>
</evidence>
<feature type="transmembrane region" description="Helical" evidence="8">
    <location>
        <begin position="178"/>
        <end position="199"/>
    </location>
</feature>
<dbReference type="InterPro" id="IPR003660">
    <property type="entry name" value="HAMP_dom"/>
</dbReference>
<keyword evidence="4 8" id="KW-0472">Membrane</keyword>
<dbReference type="Pfam" id="PF00672">
    <property type="entry name" value="HAMP"/>
    <property type="match status" value="1"/>
</dbReference>
<comment type="subcellular location">
    <subcellularLocation>
        <location evidence="1">Membrane</location>
        <topology evidence="1">Multi-pass membrane protein</topology>
    </subcellularLocation>
</comment>
<dbReference type="PANTHER" id="PTHR32089">
    <property type="entry name" value="METHYL-ACCEPTING CHEMOTAXIS PROTEIN MCPB"/>
    <property type="match status" value="1"/>
</dbReference>
<evidence type="ECO:0000259" key="10">
    <source>
        <dbReference type="PROSITE" id="PS50885"/>
    </source>
</evidence>
<reference evidence="12" key="1">
    <citation type="journal article" date="2019" name="Int. J. Syst. Evol. Microbiol.">
        <title>The Global Catalogue of Microorganisms (GCM) 10K type strain sequencing project: providing services to taxonomists for standard genome sequencing and annotation.</title>
        <authorList>
            <consortium name="The Broad Institute Genomics Platform"/>
            <consortium name="The Broad Institute Genome Sequencing Center for Infectious Disease"/>
            <person name="Wu L."/>
            <person name="Ma J."/>
        </authorList>
    </citation>
    <scope>NUCLEOTIDE SEQUENCE [LARGE SCALE GENOMIC DNA]</scope>
    <source>
        <strain evidence="12">JCM 17329</strain>
    </source>
</reference>
<feature type="domain" description="Methyl-accepting transducer" evidence="9">
    <location>
        <begin position="259"/>
        <end position="495"/>
    </location>
</feature>
<accession>A0ABP7EPQ6</accession>
<dbReference type="Proteomes" id="UP001501479">
    <property type="component" value="Unassembled WGS sequence"/>
</dbReference>
<evidence type="ECO:0000256" key="5">
    <source>
        <dbReference type="ARBA" id="ARBA00023224"/>
    </source>
</evidence>
<dbReference type="RefSeq" id="WP_344965918.1">
    <property type="nucleotide sequence ID" value="NZ_BAABDS010000051.1"/>
</dbReference>
<keyword evidence="5 7" id="KW-0807">Transducer</keyword>
<protein>
    <submittedName>
        <fullName evidence="11">Nitrate chemoreceptor McpN</fullName>
    </submittedName>
</protein>
<keyword evidence="3 8" id="KW-1133">Transmembrane helix</keyword>